<organism evidence="2 3">
    <name type="scientific">Podila minutissima</name>
    <dbReference type="NCBI Taxonomy" id="64525"/>
    <lineage>
        <taxon>Eukaryota</taxon>
        <taxon>Fungi</taxon>
        <taxon>Fungi incertae sedis</taxon>
        <taxon>Mucoromycota</taxon>
        <taxon>Mortierellomycotina</taxon>
        <taxon>Mortierellomycetes</taxon>
        <taxon>Mortierellales</taxon>
        <taxon>Mortierellaceae</taxon>
        <taxon>Podila</taxon>
    </lineage>
</organism>
<evidence type="ECO:0000256" key="1">
    <source>
        <dbReference type="SAM" id="Phobius"/>
    </source>
</evidence>
<feature type="transmembrane region" description="Helical" evidence="1">
    <location>
        <begin position="341"/>
        <end position="364"/>
    </location>
</feature>
<dbReference type="EMBL" id="JAAAUY010000074">
    <property type="protein sequence ID" value="KAF9336054.1"/>
    <property type="molecule type" value="Genomic_DNA"/>
</dbReference>
<dbReference type="AlphaFoldDB" id="A0A9P5VQ78"/>
<keyword evidence="3" id="KW-1185">Reference proteome</keyword>
<proteinExistence type="predicted"/>
<dbReference type="Proteomes" id="UP000696485">
    <property type="component" value="Unassembled WGS sequence"/>
</dbReference>
<protein>
    <recommendedName>
        <fullName evidence="4">Transmembrane protein</fullName>
    </recommendedName>
</protein>
<evidence type="ECO:0000313" key="3">
    <source>
        <dbReference type="Proteomes" id="UP000696485"/>
    </source>
</evidence>
<accession>A0A9P5VQ78</accession>
<evidence type="ECO:0008006" key="4">
    <source>
        <dbReference type="Google" id="ProtNLM"/>
    </source>
</evidence>
<gene>
    <name evidence="2" type="ORF">BG006_009844</name>
</gene>
<sequence length="440" mass="48820">MAVNSTRSIPRAVSTKRYRPIVSEYELACDQFDFRAPNRTFLVLPNDGCAFITLSVSSIVARTDLSRMYTVQGSKGRVKVVIPALAIPEYHRLLPNMVADITVVSRVDYLDEKCLTPNTNTAMFDANHAGMTSSPKTALTKCLFTSGESVILSTTAIRFIVPSREMFRSVATSIFGMQDELVLGMEDSVNNSTLTTLPANVLEELTVMEVKVIGTEVAALVCVWTRQTLAEVPHITCAYTVTNALIIKSQPMNPDVARRLVNKGLNPSWTNVTITMVLSHLPRVSNDDLFFAVPKILNASAKAADYFASLGNNFVLDWEGSMLYVAFDTIEILKGYEIPRWLFFSMIGVMVVCLFFWIATNLLVDARHRHSLYMTVSRELTAGEDGAKPRLHRFDPKTLKFEVRRRLIVSTSLPQASGDTTVYQDLAPTDSQDPLIAVAV</sequence>
<keyword evidence="1" id="KW-0472">Membrane</keyword>
<keyword evidence="1" id="KW-1133">Transmembrane helix</keyword>
<evidence type="ECO:0000313" key="2">
    <source>
        <dbReference type="EMBL" id="KAF9336054.1"/>
    </source>
</evidence>
<reference evidence="2" key="1">
    <citation type="journal article" date="2020" name="Fungal Divers.">
        <title>Resolving the Mortierellaceae phylogeny through synthesis of multi-gene phylogenetics and phylogenomics.</title>
        <authorList>
            <person name="Vandepol N."/>
            <person name="Liber J."/>
            <person name="Desiro A."/>
            <person name="Na H."/>
            <person name="Kennedy M."/>
            <person name="Barry K."/>
            <person name="Grigoriev I.V."/>
            <person name="Miller A.N."/>
            <person name="O'Donnell K."/>
            <person name="Stajich J.E."/>
            <person name="Bonito G."/>
        </authorList>
    </citation>
    <scope>NUCLEOTIDE SEQUENCE</scope>
    <source>
        <strain evidence="2">NVP1</strain>
    </source>
</reference>
<keyword evidence="1" id="KW-0812">Transmembrane</keyword>
<comment type="caution">
    <text evidence="2">The sequence shown here is derived from an EMBL/GenBank/DDBJ whole genome shotgun (WGS) entry which is preliminary data.</text>
</comment>
<name>A0A9P5VQ78_9FUNG</name>